<dbReference type="InterPro" id="IPR011013">
    <property type="entry name" value="Gal_mutarotase_sf_dom"/>
</dbReference>
<reference evidence="8" key="1">
    <citation type="submission" date="2016-10" db="EMBL/GenBank/DDBJ databases">
        <authorList>
            <person name="Varghese N."/>
            <person name="Submissions S."/>
        </authorList>
    </citation>
    <scope>NUCLEOTIDE SEQUENCE [LARGE SCALE GENOMIC DNA]</scope>
    <source>
        <strain evidence="8">DSM 23925</strain>
    </source>
</reference>
<proteinExistence type="inferred from homology"/>
<dbReference type="EMBL" id="FOVN01000001">
    <property type="protein sequence ID" value="SFN39494.1"/>
    <property type="molecule type" value="Genomic_DNA"/>
</dbReference>
<name>A0A1I4YN99_9FLAO</name>
<dbReference type="InterPro" id="IPR033403">
    <property type="entry name" value="DUF5110"/>
</dbReference>
<dbReference type="InterPro" id="IPR029058">
    <property type="entry name" value="AB_hydrolase_fold"/>
</dbReference>
<dbReference type="InterPro" id="IPR000322">
    <property type="entry name" value="Glyco_hydro_31_TIM"/>
</dbReference>
<feature type="signal peptide" evidence="2">
    <location>
        <begin position="1"/>
        <end position="19"/>
    </location>
</feature>
<dbReference type="Pfam" id="PF01055">
    <property type="entry name" value="Glyco_hydro_31_2nd"/>
    <property type="match status" value="1"/>
</dbReference>
<dbReference type="InterPro" id="IPR051816">
    <property type="entry name" value="Glycosyl_Hydrolase_31"/>
</dbReference>
<evidence type="ECO:0000313" key="7">
    <source>
        <dbReference type="EMBL" id="SFN39494.1"/>
    </source>
</evidence>
<dbReference type="AlphaFoldDB" id="A0A1I4YN99"/>
<dbReference type="SUPFAM" id="SSF53474">
    <property type="entry name" value="alpha/beta-Hydrolases"/>
    <property type="match status" value="1"/>
</dbReference>
<evidence type="ECO:0000259" key="6">
    <source>
        <dbReference type="Pfam" id="PF21365"/>
    </source>
</evidence>
<dbReference type="RefSeq" id="WP_245758163.1">
    <property type="nucleotide sequence ID" value="NZ_FOVN01000001.1"/>
</dbReference>
<dbReference type="Gene3D" id="2.60.40.10">
    <property type="entry name" value="Immunoglobulins"/>
    <property type="match status" value="1"/>
</dbReference>
<sequence>MIQKLGCFLALFIGFNAFAQVTILVEELPKETPENASIFISGNFEGWTGGNKKYQLNKKNDTYSITLPKQPEAILFKFTQGSWASVECDKNGLALDNRTYKFTETADTLRVKIASWDNLFNPEKGRSAASNVTILAEDFYMPELDRNRRIWIYLPPNYNTSNKSYPVVYMHDGQNLFDKSTAYSGEWQVDETLNNLSETKNLELIVVGIDHGDDKRLDEYSPWKNNKYGGGEGDKYLEFIVNTLKPYIDSKYKTLPNKKDTAIFGSSMGGLISYYAALKYPKTFGKIGVYSPSFWFSPEVSAFSKYNDSLKDTDIYFLAGGKEGGNTTFEEINQTVRDMNRISGTLQEQGFPGQNMHIKVVPEGEHNEKLWRTSFEETILWLFKDRVKQREFISAKIANNTVSVSVSDGDYYIKFYSPQIAETTFVPEGEIQNKKSHAVILTDNYSATQYLETAKKITFKTSELSVQIDKKPFHISYWYNGKEVTSEKNGYQKTDGYETIQFNLKDSEVLYGAGARALGMNRRGNRLQLYNKAHYGYETRSELMNFTLPIVISSHTYLLHFDNAPIGFLDLDSHANNTLTYETISGRKTYQVVVGDSWLNLIDNYTNLTGKQPLLPRWALGNFSSRFGYHSQEEVMETIDKFIEEDIPVDAVILDLYWFGKDIKGTMGNLEWHKDSFPNPKQMIKTLRAKNVETILVTEPFILTTSNRWEEAVATDILAKDSIGNPFKYDFYFGNTGLIDIYSNQGNTWFKNIYKGLATQGIAGFWGDLGEPEVHPSKLIHATGTANEVHNIYGHDWAKLVYEANLEVNPNKRPFILMRAGYSGSQRYGLIPWSGDVNRTWGGLQSQPEIALQMGMQGLAYMHSDLGGFAGANLDDELYVRWLQYGVFQPVYRPHAQEEVASEPVFRSEKAKNLARQAIKLRYALLPYNYNVMFENHQTGAPLMRPLFFEEPNNPNLSGYSETYLWGHDILVAPILKPDVKEKTVYFPKTGNWYDFYTDEKIVGGQTQTIQTNENNIPTYVRAGAIIPMTSELQSTKAYNGNNLVLHYYFDASIKETKSTVYNDDGITTNAFDKGEYELLTFETELQKNGFEFEMEAEIGANFQTTKKNITLVIHNIRAAPKQIKIGKKKVVVPYNPQTHTITIPVVWDTENEIEIKIKY</sequence>
<dbReference type="InterPro" id="IPR000801">
    <property type="entry name" value="Esterase-like"/>
</dbReference>
<evidence type="ECO:0000256" key="1">
    <source>
        <dbReference type="ARBA" id="ARBA00007806"/>
    </source>
</evidence>
<dbReference type="Proteomes" id="UP000198705">
    <property type="component" value="Unassembled WGS sequence"/>
</dbReference>
<protein>
    <submittedName>
        <fullName evidence="7">Alpha-glucosidase</fullName>
    </submittedName>
</protein>
<dbReference type="InterPro" id="IPR013783">
    <property type="entry name" value="Ig-like_fold"/>
</dbReference>
<feature type="chain" id="PRO_5011504793" evidence="2">
    <location>
        <begin position="20"/>
        <end position="1160"/>
    </location>
</feature>
<dbReference type="InterPro" id="IPR017853">
    <property type="entry name" value="GH"/>
</dbReference>
<dbReference type="Gene3D" id="3.40.50.1820">
    <property type="entry name" value="alpha/beta hydrolase"/>
    <property type="match status" value="1"/>
</dbReference>
<evidence type="ECO:0000259" key="3">
    <source>
        <dbReference type="Pfam" id="PF01055"/>
    </source>
</evidence>
<dbReference type="Pfam" id="PF00756">
    <property type="entry name" value="Esterase"/>
    <property type="match status" value="1"/>
</dbReference>
<feature type="domain" description="Glycoside hydrolase family 31 N-terminal" evidence="4">
    <location>
        <begin position="413"/>
        <end position="564"/>
    </location>
</feature>
<evidence type="ECO:0000256" key="2">
    <source>
        <dbReference type="SAM" id="SignalP"/>
    </source>
</evidence>
<gene>
    <name evidence="7" type="ORF">SAMN04487989_101143</name>
</gene>
<keyword evidence="2" id="KW-0732">Signal</keyword>
<dbReference type="CDD" id="cd14752">
    <property type="entry name" value="GH31_N"/>
    <property type="match status" value="1"/>
</dbReference>
<dbReference type="GO" id="GO:0030246">
    <property type="term" value="F:carbohydrate binding"/>
    <property type="evidence" value="ECO:0007669"/>
    <property type="project" value="InterPro"/>
</dbReference>
<dbReference type="Pfam" id="PF21365">
    <property type="entry name" value="Glyco_hydro_31_3rd"/>
    <property type="match status" value="1"/>
</dbReference>
<dbReference type="PANTHER" id="PTHR43863">
    <property type="entry name" value="HYDROLASE, PUTATIVE (AFU_ORTHOLOGUE AFUA_1G03140)-RELATED"/>
    <property type="match status" value="1"/>
</dbReference>
<dbReference type="Gene3D" id="3.20.20.80">
    <property type="entry name" value="Glycosidases"/>
    <property type="match status" value="1"/>
</dbReference>
<dbReference type="Gene3D" id="2.60.40.1180">
    <property type="entry name" value="Golgi alpha-mannosidase II"/>
    <property type="match status" value="2"/>
</dbReference>
<keyword evidence="8" id="KW-1185">Reference proteome</keyword>
<dbReference type="InterPro" id="IPR013780">
    <property type="entry name" value="Glyco_hydro_b"/>
</dbReference>
<evidence type="ECO:0000259" key="5">
    <source>
        <dbReference type="Pfam" id="PF17137"/>
    </source>
</evidence>
<dbReference type="Pfam" id="PF17137">
    <property type="entry name" value="DUF5110"/>
    <property type="match status" value="1"/>
</dbReference>
<dbReference type="InterPro" id="IPR048395">
    <property type="entry name" value="Glyco_hydro_31_C"/>
</dbReference>
<feature type="domain" description="Glycoside hydrolase family 31 TIM barrel" evidence="3">
    <location>
        <begin position="613"/>
        <end position="931"/>
    </location>
</feature>
<dbReference type="STRING" id="649333.SAMN04487989_101143"/>
<dbReference type="Pfam" id="PF13802">
    <property type="entry name" value="Gal_mutarotas_2"/>
    <property type="match status" value="1"/>
</dbReference>
<feature type="domain" description="DUF5110" evidence="5">
    <location>
        <begin position="1044"/>
        <end position="1116"/>
    </location>
</feature>
<dbReference type="GO" id="GO:0004553">
    <property type="term" value="F:hydrolase activity, hydrolyzing O-glycosyl compounds"/>
    <property type="evidence" value="ECO:0007669"/>
    <property type="project" value="InterPro"/>
</dbReference>
<comment type="similarity">
    <text evidence="1">Belongs to the glycosyl hydrolase 31 family.</text>
</comment>
<organism evidence="7 8">
    <name type="scientific">Bizionia echini</name>
    <dbReference type="NCBI Taxonomy" id="649333"/>
    <lineage>
        <taxon>Bacteria</taxon>
        <taxon>Pseudomonadati</taxon>
        <taxon>Bacteroidota</taxon>
        <taxon>Flavobacteriia</taxon>
        <taxon>Flavobacteriales</taxon>
        <taxon>Flavobacteriaceae</taxon>
        <taxon>Bizionia</taxon>
    </lineage>
</organism>
<dbReference type="InterPro" id="IPR025887">
    <property type="entry name" value="Glyco_hydro_31_N_dom"/>
</dbReference>
<dbReference type="Gene3D" id="2.60.40.1760">
    <property type="entry name" value="glycosyl hydrolase (family 31)"/>
    <property type="match status" value="1"/>
</dbReference>
<evidence type="ECO:0000313" key="8">
    <source>
        <dbReference type="Proteomes" id="UP000198705"/>
    </source>
</evidence>
<dbReference type="SUPFAM" id="SSF74650">
    <property type="entry name" value="Galactose mutarotase-like"/>
    <property type="match status" value="1"/>
</dbReference>
<evidence type="ECO:0000259" key="4">
    <source>
        <dbReference type="Pfam" id="PF13802"/>
    </source>
</evidence>
<dbReference type="SUPFAM" id="SSF51011">
    <property type="entry name" value="Glycosyl hydrolase domain"/>
    <property type="match status" value="1"/>
</dbReference>
<dbReference type="PANTHER" id="PTHR43863:SF2">
    <property type="entry name" value="MALTASE-GLUCOAMYLASE"/>
    <property type="match status" value="1"/>
</dbReference>
<dbReference type="GO" id="GO:0005975">
    <property type="term" value="P:carbohydrate metabolic process"/>
    <property type="evidence" value="ECO:0007669"/>
    <property type="project" value="InterPro"/>
</dbReference>
<dbReference type="SUPFAM" id="SSF51445">
    <property type="entry name" value="(Trans)glycosidases"/>
    <property type="match status" value="1"/>
</dbReference>
<accession>A0A1I4YN99</accession>
<feature type="domain" description="Glycosyl hydrolase family 31 C-terminal" evidence="6">
    <location>
        <begin position="940"/>
        <end position="1027"/>
    </location>
</feature>